<accession>A0A8R1Y388</accession>
<evidence type="ECO:0000313" key="2">
    <source>
        <dbReference type="Proteomes" id="UP000005239"/>
    </source>
</evidence>
<reference evidence="2" key="1">
    <citation type="journal article" date="2008" name="Nat. Genet.">
        <title>The Pristionchus pacificus genome provides a unique perspective on nematode lifestyle and parasitism.</title>
        <authorList>
            <person name="Dieterich C."/>
            <person name="Clifton S.W."/>
            <person name="Schuster L.N."/>
            <person name="Chinwalla A."/>
            <person name="Delehaunty K."/>
            <person name="Dinkelacker I."/>
            <person name="Fulton L."/>
            <person name="Fulton R."/>
            <person name="Godfrey J."/>
            <person name="Minx P."/>
            <person name="Mitreva M."/>
            <person name="Roeseler W."/>
            <person name="Tian H."/>
            <person name="Witte H."/>
            <person name="Yang S.P."/>
            <person name="Wilson R.K."/>
            <person name="Sommer R.J."/>
        </authorList>
    </citation>
    <scope>NUCLEOTIDE SEQUENCE [LARGE SCALE GENOMIC DNA]</scope>
    <source>
        <strain evidence="2">PS312</strain>
    </source>
</reference>
<name>A0A2A6CED4_PRIPA</name>
<reference evidence="1" key="2">
    <citation type="submission" date="2022-06" db="UniProtKB">
        <authorList>
            <consortium name="EnsemblMetazoa"/>
        </authorList>
    </citation>
    <scope>IDENTIFICATION</scope>
    <source>
        <strain evidence="1">PS312</strain>
    </source>
</reference>
<dbReference type="EnsemblMetazoa" id="PPA01941.1">
    <property type="protein sequence ID" value="PPA01941.1"/>
    <property type="gene ID" value="WBGene00091495"/>
</dbReference>
<evidence type="ECO:0000313" key="1">
    <source>
        <dbReference type="EnsemblMetazoa" id="PPA01941.1"/>
    </source>
</evidence>
<sequence length="200" mass="21323">MRLCKVSHRWVYNLSTIRVEPFVRLSYFDSRMSPFHGNGCKCPGCLKRKQALIHHPKAPTPANLSLDASILATLAALQGGQVALSRQIQSLAASVASVKNHVESAQSVPATYYVPNIGSVSPPPPLMMQASMPAQNGLVPGTAPVTLPTQGSVPNHNPLVLSTVTPTVSQSVITARPIQDAAVPTMDAENPEAYFDQMMG</sequence>
<proteinExistence type="predicted"/>
<dbReference type="AlphaFoldDB" id="A0A2A6CED4"/>
<protein>
    <submittedName>
        <fullName evidence="1">Uncharacterized protein</fullName>
    </submittedName>
</protein>
<dbReference type="Proteomes" id="UP000005239">
    <property type="component" value="Unassembled WGS sequence"/>
</dbReference>
<organism evidence="1 2">
    <name type="scientific">Pristionchus pacificus</name>
    <name type="common">Parasitic nematode worm</name>
    <dbReference type="NCBI Taxonomy" id="54126"/>
    <lineage>
        <taxon>Eukaryota</taxon>
        <taxon>Metazoa</taxon>
        <taxon>Ecdysozoa</taxon>
        <taxon>Nematoda</taxon>
        <taxon>Chromadorea</taxon>
        <taxon>Rhabditida</taxon>
        <taxon>Rhabditina</taxon>
        <taxon>Diplogasteromorpha</taxon>
        <taxon>Diplogasteroidea</taxon>
        <taxon>Neodiplogasteridae</taxon>
        <taxon>Pristionchus</taxon>
    </lineage>
</organism>
<accession>A0A2A6CED4</accession>
<gene>
    <name evidence="1" type="primary">WBGene00091495</name>
</gene>
<keyword evidence="2" id="KW-1185">Reference proteome</keyword>